<dbReference type="AlphaFoldDB" id="A0A915Q0P8"/>
<accession>A0A915Q0P8</accession>
<sequence>MRRNRKKEIPFVLPLQRNTTRDSLERKERTTSTAYHLTTQLQPRTSTSSKVHTDQMGLSQRIESTGLFELIVDSLFIECDDIVQ</sequence>
<evidence type="ECO:0000313" key="1">
    <source>
        <dbReference type="Proteomes" id="UP000887581"/>
    </source>
</evidence>
<protein>
    <submittedName>
        <fullName evidence="2">Uncharacterized protein</fullName>
    </submittedName>
</protein>
<dbReference type="WBParaSite" id="sdigi.contig7.g846.t1">
    <property type="protein sequence ID" value="sdigi.contig7.g846.t1"/>
    <property type="gene ID" value="sdigi.contig7.g846"/>
</dbReference>
<evidence type="ECO:0000313" key="2">
    <source>
        <dbReference type="WBParaSite" id="sdigi.contig7.g846.t1"/>
    </source>
</evidence>
<keyword evidence="1" id="KW-1185">Reference proteome</keyword>
<organism evidence="1 2">
    <name type="scientific">Setaria digitata</name>
    <dbReference type="NCBI Taxonomy" id="48799"/>
    <lineage>
        <taxon>Eukaryota</taxon>
        <taxon>Metazoa</taxon>
        <taxon>Ecdysozoa</taxon>
        <taxon>Nematoda</taxon>
        <taxon>Chromadorea</taxon>
        <taxon>Rhabditida</taxon>
        <taxon>Spirurina</taxon>
        <taxon>Spiruromorpha</taxon>
        <taxon>Filarioidea</taxon>
        <taxon>Setariidae</taxon>
        <taxon>Setaria</taxon>
    </lineage>
</organism>
<reference evidence="2" key="1">
    <citation type="submission" date="2022-11" db="UniProtKB">
        <authorList>
            <consortium name="WormBaseParasite"/>
        </authorList>
    </citation>
    <scope>IDENTIFICATION</scope>
</reference>
<proteinExistence type="predicted"/>
<name>A0A915Q0P8_9BILA</name>
<dbReference type="Proteomes" id="UP000887581">
    <property type="component" value="Unplaced"/>
</dbReference>